<evidence type="ECO:0000313" key="2">
    <source>
        <dbReference type="EMBL" id="CAH1241684.1"/>
    </source>
</evidence>
<organism evidence="2 3">
    <name type="scientific">Branchiostoma lanceolatum</name>
    <name type="common">Common lancelet</name>
    <name type="synonym">Amphioxus lanceolatum</name>
    <dbReference type="NCBI Taxonomy" id="7740"/>
    <lineage>
        <taxon>Eukaryota</taxon>
        <taxon>Metazoa</taxon>
        <taxon>Chordata</taxon>
        <taxon>Cephalochordata</taxon>
        <taxon>Leptocardii</taxon>
        <taxon>Amphioxiformes</taxon>
        <taxon>Branchiostomatidae</taxon>
        <taxon>Branchiostoma</taxon>
    </lineage>
</organism>
<dbReference type="Proteomes" id="UP000838412">
    <property type="component" value="Chromosome 12"/>
</dbReference>
<gene>
    <name evidence="2" type="primary">Hypp6391</name>
    <name evidence="2" type="ORF">BLAG_LOCUS5197</name>
</gene>
<evidence type="ECO:0000256" key="1">
    <source>
        <dbReference type="SAM" id="MobiDB-lite"/>
    </source>
</evidence>
<proteinExistence type="predicted"/>
<dbReference type="AlphaFoldDB" id="A0A8J9YU20"/>
<reference evidence="2" key="1">
    <citation type="submission" date="2022-01" db="EMBL/GenBank/DDBJ databases">
        <authorList>
            <person name="Braso-Vives M."/>
        </authorList>
    </citation>
    <scope>NUCLEOTIDE SEQUENCE</scope>
</reference>
<dbReference type="OrthoDB" id="10350366at2759"/>
<dbReference type="EMBL" id="OV696697">
    <property type="protein sequence ID" value="CAH1241684.1"/>
    <property type="molecule type" value="Genomic_DNA"/>
</dbReference>
<protein>
    <submittedName>
        <fullName evidence="2">Hypp6391 protein</fullName>
    </submittedName>
</protein>
<accession>A0A8J9YU20</accession>
<name>A0A8J9YU20_BRALA</name>
<sequence>MGRSKTVRVTHSASTNLDKLICRIRELRDRLFQRRKKKQLPENFEPKVDTEAEHLKTTVETLRKDLEDAREQLGYQTLKTATIAEDRDTILRHQAVRFATERAKYEELLAELGTRLGETVAMERQILLLQKRVQELERGQTLSLLKMFEATKTSDEEKAAEPRGDAEDAGRFPCDFVIRSTVFKSGSAILQEAKEKVSASNGFAHTTDVRRARSSPGGTCDVTWPASEGDTEQPDASVKHAERTLDHVLV</sequence>
<keyword evidence="3" id="KW-1185">Reference proteome</keyword>
<evidence type="ECO:0000313" key="3">
    <source>
        <dbReference type="Proteomes" id="UP000838412"/>
    </source>
</evidence>
<feature type="region of interest" description="Disordered" evidence="1">
    <location>
        <begin position="208"/>
        <end position="245"/>
    </location>
</feature>